<keyword evidence="19" id="KW-1133">Transmembrane helix</keyword>
<sequence length="341" mass="37637">MECKLVKLSKVVTRGNQNENLILLLFGCGLTIPIRVTMVSITVPRFPAVLKIGHAHGGLGKVKVDNTNDFQDMAGVVAVAHTYCTVEPYIDSKYDIHVQKIGNNYKAFMRKSISGCWKTNTGSAMLEQISMPERYKIWVDEVADLFGGLDICALEIVVGKDGKEYIIEVNDSALTLLGESQEEDRRYIADLVASRMQAICRPRTPPNEEPVPPPVGPRGILSSISSLTHSETPPLSASSDHPSLSSIGRRDSQASQSSTISSGPSTGRLPDPPPRPFQRQGSQQTSVAEDAEDTMKNLRKTFAGIFGDITYYFNKGELLRHPYYFKLKLTNKEFFLAPITE</sequence>
<dbReference type="GO" id="GO:0098793">
    <property type="term" value="C:presynapse"/>
    <property type="evidence" value="ECO:0007669"/>
    <property type="project" value="UniProtKB-SubCell"/>
</dbReference>
<dbReference type="Proteomes" id="UP001566132">
    <property type="component" value="Unassembled WGS sequence"/>
</dbReference>
<keyword evidence="6" id="KW-0597">Phosphoprotein</keyword>
<evidence type="ECO:0000256" key="7">
    <source>
        <dbReference type="ARBA" id="ARBA00022737"/>
    </source>
</evidence>
<reference evidence="21 22" key="1">
    <citation type="submission" date="2024-05" db="EMBL/GenBank/DDBJ databases">
        <title>Genetic variation in Jamaican populations of the coffee berry borer (Hypothenemus hampei).</title>
        <authorList>
            <person name="Errbii M."/>
            <person name="Myrie A."/>
        </authorList>
    </citation>
    <scope>NUCLEOTIDE SEQUENCE [LARGE SCALE GENOMIC DNA]</scope>
    <source>
        <strain evidence="21">JA-Hopewell-2020-01-JO</strain>
        <tissue evidence="21">Whole body</tissue>
    </source>
</reference>
<proteinExistence type="inferred from homology"/>
<dbReference type="EMBL" id="JBDJPC010000007">
    <property type="protein sequence ID" value="KAL1495077.1"/>
    <property type="molecule type" value="Genomic_DNA"/>
</dbReference>
<evidence type="ECO:0000259" key="20">
    <source>
        <dbReference type="Pfam" id="PF02750"/>
    </source>
</evidence>
<evidence type="ECO:0000256" key="6">
    <source>
        <dbReference type="ARBA" id="ARBA00022553"/>
    </source>
</evidence>
<evidence type="ECO:0000313" key="22">
    <source>
        <dbReference type="Proteomes" id="UP001566132"/>
    </source>
</evidence>
<dbReference type="InterPro" id="IPR020898">
    <property type="entry name" value="Synapsin_ATP-bd_dom"/>
</dbReference>
<comment type="function">
    <text evidence="17">Neuronal phosphoprotein that coats synaptic vesicles, and binds to the cytoskeleton. Acts as a regulator of synaptic vesicles trafficking, involved in the control of neurotransmitter release at the pre-synaptic terminal. Also involved in the regulation of axon outgrowth and synaptogenesis. The complex formed with NOS1 and CAPON proteins is necessary for specific nitric-oxid functions at a presynaptic level.</text>
</comment>
<keyword evidence="7" id="KW-0677">Repeat</keyword>
<keyword evidence="22" id="KW-1185">Reference proteome</keyword>
<evidence type="ECO:0000256" key="10">
    <source>
        <dbReference type="ARBA" id="ARBA00023180"/>
    </source>
</evidence>
<dbReference type="Pfam" id="PF02750">
    <property type="entry name" value="Synapsin_C"/>
    <property type="match status" value="1"/>
</dbReference>
<keyword evidence="5" id="KW-0488">Methylation</keyword>
<comment type="similarity">
    <text evidence="3">Belongs to the synapsin family.</text>
</comment>
<feature type="compositionally biased region" description="Low complexity" evidence="18">
    <location>
        <begin position="233"/>
        <end position="246"/>
    </location>
</feature>
<keyword evidence="12" id="KW-0966">Cell projection</keyword>
<comment type="subunit">
    <text evidence="16">Homodimer. Can form oligomers with SYN2. Interacts with CAPON. Forms a ternary complex with NOS1. Isoform Ib interacts with PRNP.</text>
</comment>
<evidence type="ECO:0000256" key="4">
    <source>
        <dbReference type="ARBA" id="ARBA00017852"/>
    </source>
</evidence>
<evidence type="ECO:0000256" key="1">
    <source>
        <dbReference type="ARBA" id="ARBA00004398"/>
    </source>
</evidence>
<feature type="region of interest" description="Disordered" evidence="18">
    <location>
        <begin position="199"/>
        <end position="291"/>
    </location>
</feature>
<evidence type="ECO:0000256" key="13">
    <source>
        <dbReference type="ARBA" id="ARBA00023329"/>
    </source>
</evidence>
<comment type="caution">
    <text evidence="21">The sequence shown here is derived from an EMBL/GenBank/DDBJ whole genome shotgun (WGS) entry which is preliminary data.</text>
</comment>
<evidence type="ECO:0000313" key="21">
    <source>
        <dbReference type="EMBL" id="KAL1495077.1"/>
    </source>
</evidence>
<keyword evidence="19" id="KW-0812">Transmembrane</keyword>
<evidence type="ECO:0000256" key="18">
    <source>
        <dbReference type="SAM" id="MobiDB-lite"/>
    </source>
</evidence>
<dbReference type="SUPFAM" id="SSF56059">
    <property type="entry name" value="Glutathione synthetase ATP-binding domain-like"/>
    <property type="match status" value="1"/>
</dbReference>
<protein>
    <recommendedName>
        <fullName evidence="4">Synapsin-1</fullName>
    </recommendedName>
    <alternativeName>
        <fullName evidence="14">Synapsin I</fullName>
    </alternativeName>
</protein>
<dbReference type="GO" id="GO:0030133">
    <property type="term" value="C:transport vesicle"/>
    <property type="evidence" value="ECO:0007669"/>
    <property type="project" value="UniProtKB-SubCell"/>
</dbReference>
<dbReference type="PRINTS" id="PR01368">
    <property type="entry name" value="SYNAPSIN"/>
</dbReference>
<keyword evidence="13" id="KW-0968">Cytoplasmic vesicle</keyword>
<evidence type="ECO:0000256" key="5">
    <source>
        <dbReference type="ARBA" id="ARBA00022481"/>
    </source>
</evidence>
<keyword evidence="11" id="KW-0009">Actin-binding</keyword>
<evidence type="ECO:0000256" key="12">
    <source>
        <dbReference type="ARBA" id="ARBA00023273"/>
    </source>
</evidence>
<evidence type="ECO:0000256" key="14">
    <source>
        <dbReference type="ARBA" id="ARBA00029646"/>
    </source>
</evidence>
<feature type="transmembrane region" description="Helical" evidence="19">
    <location>
        <begin position="21"/>
        <end position="41"/>
    </location>
</feature>
<comment type="subcellular location">
    <subcellularLocation>
        <location evidence="1">Cytoplasmic vesicle</location>
        <location evidence="1">Secretory vesicle</location>
    </subcellularLocation>
    <subcellularLocation>
        <location evidence="2">Golgi apparatus</location>
    </subcellularLocation>
    <subcellularLocation>
        <location evidence="15">Presynapse</location>
    </subcellularLocation>
</comment>
<evidence type="ECO:0000256" key="11">
    <source>
        <dbReference type="ARBA" id="ARBA00023203"/>
    </source>
</evidence>
<evidence type="ECO:0000256" key="2">
    <source>
        <dbReference type="ARBA" id="ARBA00004555"/>
    </source>
</evidence>
<evidence type="ECO:0000256" key="17">
    <source>
        <dbReference type="ARBA" id="ARBA00060129"/>
    </source>
</evidence>
<evidence type="ECO:0000256" key="15">
    <source>
        <dbReference type="ARBA" id="ARBA00034106"/>
    </source>
</evidence>
<dbReference type="PANTHER" id="PTHR10841:SF17">
    <property type="entry name" value="SYNAPSIN"/>
    <property type="match status" value="1"/>
</dbReference>
<dbReference type="FunFam" id="3.30.470.20:FF:000011">
    <property type="entry name" value="Synapsin I"/>
    <property type="match status" value="1"/>
</dbReference>
<keyword evidence="9" id="KW-0333">Golgi apparatus</keyword>
<dbReference type="AlphaFoldDB" id="A0ABD1EP85"/>
<feature type="compositionally biased region" description="Low complexity" evidence="18">
    <location>
        <begin position="253"/>
        <end position="267"/>
    </location>
</feature>
<dbReference type="InterPro" id="IPR001359">
    <property type="entry name" value="Synapsin"/>
</dbReference>
<accession>A0ABD1EP85</accession>
<evidence type="ECO:0000256" key="8">
    <source>
        <dbReference type="ARBA" id="ARBA00023018"/>
    </source>
</evidence>
<feature type="domain" description="Synapsin ATP-binding" evidence="20">
    <location>
        <begin position="41"/>
        <end position="197"/>
    </location>
</feature>
<dbReference type="GO" id="GO:0003779">
    <property type="term" value="F:actin binding"/>
    <property type="evidence" value="ECO:0007669"/>
    <property type="project" value="UniProtKB-KW"/>
</dbReference>
<organism evidence="21 22">
    <name type="scientific">Hypothenemus hampei</name>
    <name type="common">Coffee berry borer</name>
    <dbReference type="NCBI Taxonomy" id="57062"/>
    <lineage>
        <taxon>Eukaryota</taxon>
        <taxon>Metazoa</taxon>
        <taxon>Ecdysozoa</taxon>
        <taxon>Arthropoda</taxon>
        <taxon>Hexapoda</taxon>
        <taxon>Insecta</taxon>
        <taxon>Pterygota</taxon>
        <taxon>Neoptera</taxon>
        <taxon>Endopterygota</taxon>
        <taxon>Coleoptera</taxon>
        <taxon>Polyphaga</taxon>
        <taxon>Cucujiformia</taxon>
        <taxon>Curculionidae</taxon>
        <taxon>Scolytinae</taxon>
        <taxon>Hypothenemus</taxon>
    </lineage>
</organism>
<gene>
    <name evidence="21" type="ORF">ABEB36_010552</name>
</gene>
<keyword evidence="8" id="KW-0770">Synapse</keyword>
<evidence type="ECO:0000256" key="19">
    <source>
        <dbReference type="SAM" id="Phobius"/>
    </source>
</evidence>
<evidence type="ECO:0000256" key="9">
    <source>
        <dbReference type="ARBA" id="ARBA00023034"/>
    </source>
</evidence>
<feature type="compositionally biased region" description="Pro residues" evidence="18">
    <location>
        <begin position="203"/>
        <end position="216"/>
    </location>
</feature>
<evidence type="ECO:0000256" key="3">
    <source>
        <dbReference type="ARBA" id="ARBA00008243"/>
    </source>
</evidence>
<dbReference type="PANTHER" id="PTHR10841">
    <property type="entry name" value="SYNAPSIN"/>
    <property type="match status" value="1"/>
</dbReference>
<keyword evidence="10" id="KW-0325">Glycoprotein</keyword>
<keyword evidence="19" id="KW-0472">Membrane</keyword>
<feature type="compositionally biased region" description="Polar residues" evidence="18">
    <location>
        <begin position="222"/>
        <end position="231"/>
    </location>
</feature>
<evidence type="ECO:0000256" key="16">
    <source>
        <dbReference type="ARBA" id="ARBA00046960"/>
    </source>
</evidence>
<name>A0ABD1EP85_HYPHA</name>
<dbReference type="GO" id="GO:0005794">
    <property type="term" value="C:Golgi apparatus"/>
    <property type="evidence" value="ECO:0007669"/>
    <property type="project" value="UniProtKB-SubCell"/>
</dbReference>
<dbReference type="Gene3D" id="3.30.470.20">
    <property type="entry name" value="ATP-grasp fold, B domain"/>
    <property type="match status" value="1"/>
</dbReference>